<reference evidence="1" key="1">
    <citation type="submission" date="2019-03" db="EMBL/GenBank/DDBJ databases">
        <title>Candidatus Syntrophosphaera thermopropionivorans: a novel player in syntrophic propionate oxidation during anaerobic digestion.</title>
        <authorList>
            <person name="Dyksma S."/>
        </authorList>
    </citation>
    <scope>NUCLEOTIDE SEQUENCE</scope>
    <source>
        <strain evidence="1">W5</strain>
    </source>
</reference>
<accession>A0AC61QKT7</accession>
<organism evidence="1 2">
    <name type="scientific">Candidatus Syntrophosphaera thermopropionivorans</name>
    <dbReference type="NCBI Taxonomy" id="2593015"/>
    <lineage>
        <taxon>Bacteria</taxon>
        <taxon>Pseudomonadati</taxon>
        <taxon>Candidatus Cloacimonadota</taxon>
        <taxon>Candidatus Cloacimonadia</taxon>
        <taxon>Candidatus Cloacimonadales</taxon>
        <taxon>Candidatus Cloacimonadaceae</taxon>
        <taxon>Candidatus Syntrophosphaera</taxon>
    </lineage>
</organism>
<gene>
    <name evidence="1" type="ORF">E0946_00170</name>
</gene>
<sequence>MLSNQENKKICFIAVNSAWYQSNPALYYLRNALEGLPYHFEIYEFIPDEPLFDVLSTIVSSKADILCFSAYIWNQLYLKLLIPEIKKLLPETKIVIGGPSALGEDYKLNDSDFIVKGAGEGVFRYLAENNFSLEGGIYEVPAPSLNTLPFLYKEEDRAALEGKLVYYECSRGCPFHCIYCLSARDNRKELRFNPESSEDRTRLYDEMEQLLTLKPRTVKFVDRCFNLNPDLAHLIWDYVIQMQADCEFHFEIFPELLKEEDLTLLAKAPAHRIRLEAGVQTVNPDIAKACGRSSNWEKAKKSLAFLCEKTQVQLHTDLLAGLPGQSMASVLHSLDELASIFPDEIQLGSLKILPDTPMYDLAKQKHYLWLDTPLWQVLRTDTLSFAELSTLNALSKILNLYWNKKEFNSEWRTLLDSGKKASQLALSLLAYHQENHIPLHSISRQERYNIFAMVSNL</sequence>
<dbReference type="EMBL" id="SMOG01000001">
    <property type="protein sequence ID" value="TDF74538.1"/>
    <property type="molecule type" value="Genomic_DNA"/>
</dbReference>
<keyword evidence="2" id="KW-1185">Reference proteome</keyword>
<evidence type="ECO:0000313" key="2">
    <source>
        <dbReference type="Proteomes" id="UP000294588"/>
    </source>
</evidence>
<comment type="caution">
    <text evidence="1">The sequence shown here is derived from an EMBL/GenBank/DDBJ whole genome shotgun (WGS) entry which is preliminary data.</text>
</comment>
<dbReference type="Proteomes" id="UP000294588">
    <property type="component" value="Unassembled WGS sequence"/>
</dbReference>
<proteinExistence type="predicted"/>
<name>A0AC61QKT7_9BACT</name>
<protein>
    <submittedName>
        <fullName evidence="1">DUF4080 domain-containing protein</fullName>
    </submittedName>
</protein>
<evidence type="ECO:0000313" key="1">
    <source>
        <dbReference type="EMBL" id="TDF74538.1"/>
    </source>
</evidence>